<dbReference type="RefSeq" id="WP_208115884.1">
    <property type="nucleotide sequence ID" value="NZ_SNXZ01000007.1"/>
</dbReference>
<dbReference type="PANTHER" id="PTHR11487:SF0">
    <property type="entry name" value="S-ACYL FATTY ACID SYNTHASE THIOESTERASE, MEDIUM CHAIN"/>
    <property type="match status" value="1"/>
</dbReference>
<comment type="similarity">
    <text evidence="1">Belongs to the thioesterase family.</text>
</comment>
<dbReference type="Pfam" id="PF00975">
    <property type="entry name" value="Thioesterase"/>
    <property type="match status" value="1"/>
</dbReference>
<dbReference type="AlphaFoldDB" id="A0A4R6S1K7"/>
<keyword evidence="2" id="KW-0378">Hydrolase</keyword>
<accession>A0A4R6S1K7</accession>
<dbReference type="Proteomes" id="UP000295444">
    <property type="component" value="Unassembled WGS sequence"/>
</dbReference>
<dbReference type="SUPFAM" id="SSF53474">
    <property type="entry name" value="alpha/beta-Hydrolases"/>
    <property type="match status" value="1"/>
</dbReference>
<dbReference type="InterPro" id="IPR029058">
    <property type="entry name" value="AB_hydrolase_fold"/>
</dbReference>
<evidence type="ECO:0000259" key="3">
    <source>
        <dbReference type="SMART" id="SM00824"/>
    </source>
</evidence>
<evidence type="ECO:0000313" key="4">
    <source>
        <dbReference type="EMBL" id="TDP92867.1"/>
    </source>
</evidence>
<evidence type="ECO:0000256" key="1">
    <source>
        <dbReference type="ARBA" id="ARBA00007169"/>
    </source>
</evidence>
<dbReference type="InterPro" id="IPR020802">
    <property type="entry name" value="TesA-like"/>
</dbReference>
<keyword evidence="5" id="KW-1185">Reference proteome</keyword>
<evidence type="ECO:0000313" key="5">
    <source>
        <dbReference type="Proteomes" id="UP000295444"/>
    </source>
</evidence>
<reference evidence="4 5" key="1">
    <citation type="submission" date="2019-03" db="EMBL/GenBank/DDBJ databases">
        <title>Genomic Encyclopedia of Type Strains, Phase IV (KMG-IV): sequencing the most valuable type-strain genomes for metagenomic binning, comparative biology and taxonomic classification.</title>
        <authorList>
            <person name="Goeker M."/>
        </authorList>
    </citation>
    <scope>NUCLEOTIDE SEQUENCE [LARGE SCALE GENOMIC DNA]</scope>
    <source>
        <strain evidence="4 5">DSM 45361</strain>
    </source>
</reference>
<gene>
    <name evidence="4" type="ORF">EV186_10782</name>
</gene>
<protein>
    <submittedName>
        <fullName evidence="4">Surfactin synthase thioesterase subunit</fullName>
    </submittedName>
</protein>
<dbReference type="PANTHER" id="PTHR11487">
    <property type="entry name" value="THIOESTERASE"/>
    <property type="match status" value="1"/>
</dbReference>
<dbReference type="InterPro" id="IPR001031">
    <property type="entry name" value="Thioesterase"/>
</dbReference>
<organism evidence="4 5">
    <name type="scientific">Labedaea rhizosphaerae</name>
    <dbReference type="NCBI Taxonomy" id="598644"/>
    <lineage>
        <taxon>Bacteria</taxon>
        <taxon>Bacillati</taxon>
        <taxon>Actinomycetota</taxon>
        <taxon>Actinomycetes</taxon>
        <taxon>Pseudonocardiales</taxon>
        <taxon>Pseudonocardiaceae</taxon>
        <taxon>Labedaea</taxon>
    </lineage>
</organism>
<dbReference type="InterPro" id="IPR012223">
    <property type="entry name" value="TEII"/>
</dbReference>
<dbReference type="GO" id="GO:0008610">
    <property type="term" value="P:lipid biosynthetic process"/>
    <property type="evidence" value="ECO:0007669"/>
    <property type="project" value="TreeGrafter"/>
</dbReference>
<evidence type="ECO:0000256" key="2">
    <source>
        <dbReference type="ARBA" id="ARBA00022801"/>
    </source>
</evidence>
<dbReference type="EMBL" id="SNXZ01000007">
    <property type="protein sequence ID" value="TDP92867.1"/>
    <property type="molecule type" value="Genomic_DNA"/>
</dbReference>
<sequence length="249" mass="27273">MLETAESTDLWLRRYFPAPQAPHRLVCLPHAGGSASYFLQVSRMLAPGIDVLAAQYPGRQDRRSEPCVATVAELADRLAAVIKPWADRPLSLFGHSMGAVLSFEVAYRLEAEGVEVAKVFASGRRAPGTHRDERVHLRDDNGLIAELKSLAGTDSRVMDDDELLRMALPSIRSDYKAVETYECVPGRKIAADVHALVGDADPKATVEEARRWAEHTTGSFELSVFPGGHFYLDQHVPAVLDAITTAVRG</sequence>
<comment type="caution">
    <text evidence="4">The sequence shown here is derived from an EMBL/GenBank/DDBJ whole genome shotgun (WGS) entry which is preliminary data.</text>
</comment>
<name>A0A4R6S1K7_LABRH</name>
<dbReference type="GO" id="GO:0016787">
    <property type="term" value="F:hydrolase activity"/>
    <property type="evidence" value="ECO:0007669"/>
    <property type="project" value="UniProtKB-KW"/>
</dbReference>
<dbReference type="SMART" id="SM00824">
    <property type="entry name" value="PKS_TE"/>
    <property type="match status" value="1"/>
</dbReference>
<proteinExistence type="inferred from homology"/>
<dbReference type="Gene3D" id="3.40.50.1820">
    <property type="entry name" value="alpha/beta hydrolase"/>
    <property type="match status" value="1"/>
</dbReference>
<feature type="domain" description="Thioesterase TesA-like" evidence="3">
    <location>
        <begin position="26"/>
        <end position="247"/>
    </location>
</feature>